<feature type="binding site" evidence="6">
    <location>
        <position position="243"/>
    </location>
    <ligand>
        <name>Mg(2+)</name>
        <dbReference type="ChEBI" id="CHEBI:18420"/>
    </ligand>
</feature>
<dbReference type="InterPro" id="IPR029017">
    <property type="entry name" value="Enolase-like_N"/>
</dbReference>
<comment type="similarity">
    <text evidence="1 7">Belongs to the mandelate racemase/muconate lactonizing enzyme family.</text>
</comment>
<evidence type="ECO:0000256" key="1">
    <source>
        <dbReference type="ARBA" id="ARBA00008031"/>
    </source>
</evidence>
<name>A0A433RUF2_9BACL</name>
<evidence type="ECO:0000313" key="10">
    <source>
        <dbReference type="Proteomes" id="UP000288623"/>
    </source>
</evidence>
<feature type="domain" description="Mandelate racemase/muconate lactonizing enzyme C-terminal" evidence="8">
    <location>
        <begin position="142"/>
        <end position="239"/>
    </location>
</feature>
<comment type="caution">
    <text evidence="9">The sequence shown here is derived from an EMBL/GenBank/DDBJ whole genome shotgun (WGS) entry which is preliminary data.</text>
</comment>
<reference evidence="9 10" key="1">
    <citation type="submission" date="2014-11" db="EMBL/GenBank/DDBJ databases">
        <title>Genome sequence and analysis of novel Kurthia sp.</title>
        <authorList>
            <person name="Lawson J.N."/>
            <person name="Gonzalez J.E."/>
            <person name="Rinauldi L."/>
            <person name="Xuan Z."/>
            <person name="Firman A."/>
            <person name="Shaddox L."/>
            <person name="Trudeau A."/>
            <person name="Shah S."/>
            <person name="Reiman D."/>
        </authorList>
    </citation>
    <scope>NUCLEOTIDE SEQUENCE [LARGE SCALE GENOMIC DNA]</scope>
    <source>
        <strain evidence="9 10">3B1D</strain>
    </source>
</reference>
<dbReference type="EC" id="5.1.1.-" evidence="7"/>
<feature type="binding site" evidence="6">
    <location>
        <position position="191"/>
    </location>
    <ligand>
        <name>Mg(2+)</name>
        <dbReference type="ChEBI" id="CHEBI:18420"/>
    </ligand>
</feature>
<dbReference type="CDD" id="cd03319">
    <property type="entry name" value="L-Ala-DL-Glu_epimerase"/>
    <property type="match status" value="1"/>
</dbReference>
<dbReference type="InterPro" id="IPR036849">
    <property type="entry name" value="Enolase-like_C_sf"/>
</dbReference>
<dbReference type="Pfam" id="PF13378">
    <property type="entry name" value="MR_MLE_C"/>
    <property type="match status" value="1"/>
</dbReference>
<keyword evidence="4 7" id="KW-0413">Isomerase</keyword>
<protein>
    <recommendedName>
        <fullName evidence="7">Dipeptide epimerase</fullName>
        <ecNumber evidence="7">5.1.1.-</ecNumber>
    </recommendedName>
</protein>
<dbReference type="PANTHER" id="PTHR48073">
    <property type="entry name" value="O-SUCCINYLBENZOATE SYNTHASE-RELATED"/>
    <property type="match status" value="1"/>
</dbReference>
<evidence type="ECO:0000256" key="2">
    <source>
        <dbReference type="ARBA" id="ARBA00022723"/>
    </source>
</evidence>
<evidence type="ECO:0000256" key="4">
    <source>
        <dbReference type="ARBA" id="ARBA00023235"/>
    </source>
</evidence>
<dbReference type="OrthoDB" id="9775391at2"/>
<evidence type="ECO:0000256" key="5">
    <source>
        <dbReference type="PIRSR" id="PIRSR634603-1"/>
    </source>
</evidence>
<dbReference type="GO" id="GO:0006518">
    <property type="term" value="P:peptide metabolic process"/>
    <property type="evidence" value="ECO:0007669"/>
    <property type="project" value="UniProtKB-ARBA"/>
</dbReference>
<evidence type="ECO:0000256" key="3">
    <source>
        <dbReference type="ARBA" id="ARBA00022842"/>
    </source>
</evidence>
<dbReference type="InterPro" id="IPR029065">
    <property type="entry name" value="Enolase_C-like"/>
</dbReference>
<dbReference type="SFLD" id="SFLDG00180">
    <property type="entry name" value="muconate_cycloisomerase"/>
    <property type="match status" value="1"/>
</dbReference>
<evidence type="ECO:0000259" key="8">
    <source>
        <dbReference type="SMART" id="SM00922"/>
    </source>
</evidence>
<keyword evidence="3 6" id="KW-0460">Magnesium</keyword>
<dbReference type="SUPFAM" id="SSF54826">
    <property type="entry name" value="Enolase N-terminal domain-like"/>
    <property type="match status" value="1"/>
</dbReference>
<gene>
    <name evidence="9" type="ORF">QI30_12800</name>
</gene>
<evidence type="ECO:0000256" key="6">
    <source>
        <dbReference type="PIRSR" id="PIRSR634603-3"/>
    </source>
</evidence>
<dbReference type="InterPro" id="IPR013341">
    <property type="entry name" value="Mandelate_racemase_N_dom"/>
</dbReference>
<dbReference type="PANTHER" id="PTHR48073:SF2">
    <property type="entry name" value="O-SUCCINYLBENZOATE SYNTHASE"/>
    <property type="match status" value="1"/>
</dbReference>
<dbReference type="Gene3D" id="3.20.20.120">
    <property type="entry name" value="Enolase-like C-terminal domain"/>
    <property type="match status" value="1"/>
</dbReference>
<dbReference type="Gene3D" id="3.30.390.10">
    <property type="entry name" value="Enolase-like, N-terminal domain"/>
    <property type="match status" value="1"/>
</dbReference>
<feature type="binding site" evidence="6">
    <location>
        <position position="218"/>
    </location>
    <ligand>
        <name>Mg(2+)</name>
        <dbReference type="ChEBI" id="CHEBI:18420"/>
    </ligand>
</feature>
<dbReference type="EMBL" id="JTFC01000031">
    <property type="protein sequence ID" value="RUS55779.1"/>
    <property type="molecule type" value="Genomic_DNA"/>
</dbReference>
<organism evidence="9 10">
    <name type="scientific">Candidatus Kurthia intestinigallinarum</name>
    <dbReference type="NCBI Taxonomy" id="1562256"/>
    <lineage>
        <taxon>Bacteria</taxon>
        <taxon>Bacillati</taxon>
        <taxon>Bacillota</taxon>
        <taxon>Bacilli</taxon>
        <taxon>Bacillales</taxon>
        <taxon>Caryophanaceae</taxon>
        <taxon>Kurthia</taxon>
    </lineage>
</organism>
<evidence type="ECO:0000313" key="9">
    <source>
        <dbReference type="EMBL" id="RUS55779.1"/>
    </source>
</evidence>
<feature type="active site" description="Proton acceptor; specific for (S)-substrate epimerization" evidence="5">
    <location>
        <position position="267"/>
    </location>
</feature>
<proteinExistence type="inferred from homology"/>
<keyword evidence="10" id="KW-1185">Reference proteome</keyword>
<keyword evidence="2 6" id="KW-0479">Metal-binding</keyword>
<dbReference type="AlphaFoldDB" id="A0A433RUF2"/>
<dbReference type="SFLD" id="SFLDS00001">
    <property type="entry name" value="Enolase"/>
    <property type="match status" value="1"/>
</dbReference>
<dbReference type="SUPFAM" id="SSF51604">
    <property type="entry name" value="Enolase C-terminal domain-like"/>
    <property type="match status" value="1"/>
</dbReference>
<accession>A0A433RUF2</accession>
<dbReference type="GO" id="GO:0000287">
    <property type="term" value="F:magnesium ion binding"/>
    <property type="evidence" value="ECO:0007669"/>
    <property type="project" value="UniProtKB-ARBA"/>
</dbReference>
<dbReference type="InterPro" id="IPR034603">
    <property type="entry name" value="Dipeptide_epimerase"/>
</dbReference>
<dbReference type="GO" id="GO:0016855">
    <property type="term" value="F:racemase and epimerase activity, acting on amino acids and derivatives"/>
    <property type="evidence" value="ECO:0007669"/>
    <property type="project" value="UniProtKB-UniRule"/>
</dbReference>
<dbReference type="FunFam" id="3.30.390.10:FF:000009">
    <property type="entry name" value="Hydrophobic dipeptide epimerase"/>
    <property type="match status" value="1"/>
</dbReference>
<dbReference type="SMART" id="SM00922">
    <property type="entry name" value="MR_MLE"/>
    <property type="match status" value="1"/>
</dbReference>
<comment type="cofactor">
    <cofactor evidence="6 7">
        <name>Mg(2+)</name>
        <dbReference type="ChEBI" id="CHEBI:18420"/>
    </cofactor>
    <text evidence="6 7">Binds 1 Mg(2+) ion per subunit.</text>
</comment>
<dbReference type="SFLD" id="SFLDF00009">
    <property type="entry name" value="o-succinylbenzoate_synthase"/>
    <property type="match status" value="1"/>
</dbReference>
<evidence type="ECO:0000256" key="7">
    <source>
        <dbReference type="RuleBase" id="RU366006"/>
    </source>
</evidence>
<sequence>MKITQIEIYAIHLPLIEPFIISYDRYDTMPSIIVKMTTDTGVIGYGESVPDDHVTGESWESTYAVLKHQLAPAVIGQNPMEFEKIHEVMNKVIRDVPAAKAAIDIACFDIAGKTLQVPVYQLIGGRFHKKFPITHVLSIGSPEKMANEAAEHVEMGYRSFKMKVGTEVMKDVERIKAVRERVGADIAIRVDVNQGWVNASTTLRGLRAMRDLDIDWLEQPVKADDIDAMVEIKSKADVSLMIDEGLHGVKEMREIIAKRAADKVNIKLMKCGGIYPAMKLAVMAEMAGIECQVGSMVESSVGSAAGFHVAFSKKNMTSVELTGPLKFSKDIGDLHYEVPFIELNEKPGLGVTVDEAILEELCKFKDVVKEG</sequence>
<dbReference type="InterPro" id="IPR013342">
    <property type="entry name" value="Mandelate_racemase_C"/>
</dbReference>
<feature type="active site" description="Proton acceptor; specific for (R)-substrate epimerization" evidence="5">
    <location>
        <position position="163"/>
    </location>
</feature>
<dbReference type="Proteomes" id="UP000288623">
    <property type="component" value="Unassembled WGS sequence"/>
</dbReference>
<dbReference type="Pfam" id="PF02746">
    <property type="entry name" value="MR_MLE_N"/>
    <property type="match status" value="1"/>
</dbReference>
<dbReference type="RefSeq" id="WP_126991017.1">
    <property type="nucleotide sequence ID" value="NZ_JTFC01000031.1"/>
</dbReference>